<evidence type="ECO:0000313" key="3">
    <source>
        <dbReference type="EMBL" id="PKC59296.1"/>
    </source>
</evidence>
<dbReference type="Gene3D" id="3.30.710.10">
    <property type="entry name" value="Potassium Channel Kv1.1, Chain A"/>
    <property type="match status" value="1"/>
</dbReference>
<dbReference type="Proteomes" id="UP000232688">
    <property type="component" value="Unassembled WGS sequence"/>
</dbReference>
<dbReference type="CDD" id="cd18186">
    <property type="entry name" value="BTB_POZ_ZBTB_KLHL-like"/>
    <property type="match status" value="1"/>
</dbReference>
<dbReference type="VEuPathDB" id="FungiDB:RhiirFUN_007881"/>
<evidence type="ECO:0000259" key="2">
    <source>
        <dbReference type="PROSITE" id="PS51886"/>
    </source>
</evidence>
<protein>
    <recommendedName>
        <fullName evidence="5">Kelch-like protein 17</fullName>
    </recommendedName>
</protein>
<dbReference type="Gene3D" id="1.25.40.420">
    <property type="match status" value="1"/>
</dbReference>
<feature type="domain" description="TLDc" evidence="2">
    <location>
        <begin position="298"/>
        <end position="468"/>
    </location>
</feature>
<name>A0A2N0R7M1_9GLOM</name>
<dbReference type="SUPFAM" id="SSF54695">
    <property type="entry name" value="POZ domain"/>
    <property type="match status" value="1"/>
</dbReference>
<dbReference type="SMART" id="SM00875">
    <property type="entry name" value="BACK"/>
    <property type="match status" value="1"/>
</dbReference>
<reference evidence="3 4" key="1">
    <citation type="submission" date="2017-10" db="EMBL/GenBank/DDBJ databases">
        <title>Extensive intraspecific genome diversity in a model arbuscular mycorrhizal fungus.</title>
        <authorList>
            <person name="Chen E.C.H."/>
            <person name="Morin E."/>
            <person name="Baudet D."/>
            <person name="Noel J."/>
            <person name="Ndikumana S."/>
            <person name="Charron P."/>
            <person name="St-Onge C."/>
            <person name="Giorgi J."/>
            <person name="Grigoriev I.V."/>
            <person name="Roux C."/>
            <person name="Martin F.M."/>
            <person name="Corradi N."/>
        </authorList>
    </citation>
    <scope>NUCLEOTIDE SEQUENCE [LARGE SCALE GENOMIC DNA]</scope>
    <source>
        <strain evidence="3 4">A1</strain>
    </source>
</reference>
<dbReference type="InterPro" id="IPR011333">
    <property type="entry name" value="SKP1/BTB/POZ_sf"/>
</dbReference>
<dbReference type="GO" id="GO:0005737">
    <property type="term" value="C:cytoplasm"/>
    <property type="evidence" value="ECO:0007669"/>
    <property type="project" value="TreeGrafter"/>
</dbReference>
<dbReference type="SMART" id="SM00225">
    <property type="entry name" value="BTB"/>
    <property type="match status" value="1"/>
</dbReference>
<dbReference type="Pfam" id="PF00651">
    <property type="entry name" value="BTB"/>
    <property type="match status" value="1"/>
</dbReference>
<gene>
    <name evidence="3" type="ORF">RhiirA1_469662</name>
</gene>
<dbReference type="PANTHER" id="PTHR46306">
    <property type="entry name" value="BTB/POZ DOMAIN-CONTAINING PROTEIN 9"/>
    <property type="match status" value="1"/>
</dbReference>
<dbReference type="InterPro" id="IPR000210">
    <property type="entry name" value="BTB/POZ_dom"/>
</dbReference>
<dbReference type="InterPro" id="IPR011705">
    <property type="entry name" value="BACK"/>
</dbReference>
<dbReference type="SMART" id="SM00584">
    <property type="entry name" value="TLDc"/>
    <property type="match status" value="1"/>
</dbReference>
<dbReference type="AlphaFoldDB" id="A0A2N0R7M1"/>
<dbReference type="PROSITE" id="PS51886">
    <property type="entry name" value="TLDC"/>
    <property type="match status" value="1"/>
</dbReference>
<comment type="caution">
    <text evidence="3">The sequence shown here is derived from an EMBL/GenBank/DDBJ whole genome shotgun (WGS) entry which is preliminary data.</text>
</comment>
<dbReference type="VEuPathDB" id="FungiDB:RhiirA1_469662"/>
<dbReference type="Pfam" id="PF07534">
    <property type="entry name" value="TLD"/>
    <property type="match status" value="1"/>
</dbReference>
<feature type="domain" description="BTB" evidence="1">
    <location>
        <begin position="23"/>
        <end position="96"/>
    </location>
</feature>
<dbReference type="VEuPathDB" id="FungiDB:FUN_009095"/>
<reference evidence="3 4" key="2">
    <citation type="submission" date="2017-10" db="EMBL/GenBank/DDBJ databases">
        <title>Genome analyses suggest a sexual origin of heterokaryosis in a supposedly ancient asexual fungus.</title>
        <authorList>
            <person name="Corradi N."/>
            <person name="Sedzielewska K."/>
            <person name="Noel J."/>
            <person name="Charron P."/>
            <person name="Farinelli L."/>
            <person name="Marton T."/>
            <person name="Kruger M."/>
            <person name="Pelin A."/>
            <person name="Brachmann A."/>
            <person name="Corradi N."/>
        </authorList>
    </citation>
    <scope>NUCLEOTIDE SEQUENCE [LARGE SCALE GENOMIC DNA]</scope>
    <source>
        <strain evidence="3 4">A1</strain>
    </source>
</reference>
<evidence type="ECO:0000313" key="4">
    <source>
        <dbReference type="Proteomes" id="UP000232688"/>
    </source>
</evidence>
<organism evidence="3 4">
    <name type="scientific">Rhizophagus irregularis</name>
    <dbReference type="NCBI Taxonomy" id="588596"/>
    <lineage>
        <taxon>Eukaryota</taxon>
        <taxon>Fungi</taxon>
        <taxon>Fungi incertae sedis</taxon>
        <taxon>Mucoromycota</taxon>
        <taxon>Glomeromycotina</taxon>
        <taxon>Glomeromycetes</taxon>
        <taxon>Glomerales</taxon>
        <taxon>Glomeraceae</taxon>
        <taxon>Rhizophagus</taxon>
    </lineage>
</organism>
<dbReference type="Pfam" id="PF07707">
    <property type="entry name" value="BACK"/>
    <property type="match status" value="1"/>
</dbReference>
<accession>A0A2N0R7M1</accession>
<dbReference type="PANTHER" id="PTHR46306:SF1">
    <property type="entry name" value="BTB_POZ DOMAIN-CONTAINING PROTEIN 9"/>
    <property type="match status" value="1"/>
</dbReference>
<dbReference type="InterPro" id="IPR006571">
    <property type="entry name" value="TLDc_dom"/>
</dbReference>
<evidence type="ECO:0000259" key="1">
    <source>
        <dbReference type="PROSITE" id="PS50097"/>
    </source>
</evidence>
<dbReference type="PROSITE" id="PS50097">
    <property type="entry name" value="BTB"/>
    <property type="match status" value="1"/>
</dbReference>
<sequence length="545" mass="64011">MSKQFFSGLSQNYVEILEDDEYYDVTIEVGEDPNVKIFRAHMIILYYRSPFLRRILSSNKKNDNDVLTHIKLSNISPEIFQIILKYIYGGVISLNEQEPSEILKILIAANQLILQELIDYLQEYLIENKSEWMDQYFEYIYRTSLQSNSLLVLQQYCTKFMAKSPEKVFKSLDFTSLPENSLISLIKRDDLQMKEIEIWEHVLRWGLEKNPTILSDLTTWSDDDFNMMGNTLQNCLPLVRFFSFSSEDFFQKVRPYKKLLNRQLYEELLESYLNPNSEPNDNILLPRYRNADGIIDSKIINLNIVSLISRWIDNDIKSKFAYTRELYLPYEFKLLLRGSKDGFTPKKFHKLCDNVPHTVTFIKIKETEEIIGGYNPLEWKSSGGYYKTKDSFIFSFKSKNNFKDPILSHVENMNYALYCHAEYGPAFGAYDININVSEDDDSQEYDNLLSMQQYYEKKIRDIEDFSIEDYEYNKNSTFNNTVIKPNLGFYDQIELQKQIKAKEINNRLQTSRISSISLSYKAYSGADYYDNITAPAAKFCGKLTS</sequence>
<evidence type="ECO:0008006" key="5">
    <source>
        <dbReference type="Google" id="ProtNLM"/>
    </source>
</evidence>
<proteinExistence type="predicted"/>
<dbReference type="EMBL" id="LLXH01001363">
    <property type="protein sequence ID" value="PKC59296.1"/>
    <property type="molecule type" value="Genomic_DNA"/>
</dbReference>
<dbReference type="InterPro" id="IPR052407">
    <property type="entry name" value="BTB_POZ_domain_cont_9"/>
</dbReference>